<dbReference type="Pfam" id="PF00083">
    <property type="entry name" value="Sugar_tr"/>
    <property type="match status" value="1"/>
</dbReference>
<organism evidence="8 9">
    <name type="scientific">Candidula unifasciata</name>
    <dbReference type="NCBI Taxonomy" id="100452"/>
    <lineage>
        <taxon>Eukaryota</taxon>
        <taxon>Metazoa</taxon>
        <taxon>Spiralia</taxon>
        <taxon>Lophotrochozoa</taxon>
        <taxon>Mollusca</taxon>
        <taxon>Gastropoda</taxon>
        <taxon>Heterobranchia</taxon>
        <taxon>Euthyneura</taxon>
        <taxon>Panpulmonata</taxon>
        <taxon>Eupulmonata</taxon>
        <taxon>Stylommatophora</taxon>
        <taxon>Helicina</taxon>
        <taxon>Helicoidea</taxon>
        <taxon>Geomitridae</taxon>
        <taxon>Candidula</taxon>
    </lineage>
</organism>
<keyword evidence="3 6" id="KW-0812">Transmembrane</keyword>
<feature type="transmembrane region" description="Helical" evidence="6">
    <location>
        <begin position="66"/>
        <end position="87"/>
    </location>
</feature>
<name>A0A8S3ZZ07_9EUPU</name>
<evidence type="ECO:0000313" key="9">
    <source>
        <dbReference type="Proteomes" id="UP000678393"/>
    </source>
</evidence>
<feature type="domain" description="Major facilitator superfamily (MFS) profile" evidence="7">
    <location>
        <begin position="1"/>
        <end position="118"/>
    </location>
</feature>
<dbReference type="InterPro" id="IPR036259">
    <property type="entry name" value="MFS_trans_sf"/>
</dbReference>
<gene>
    <name evidence="8" type="ORF">CUNI_LOCUS18986</name>
</gene>
<dbReference type="PROSITE" id="PS00217">
    <property type="entry name" value="SUGAR_TRANSPORT_2"/>
    <property type="match status" value="1"/>
</dbReference>
<dbReference type="EMBL" id="CAJHNH020006205">
    <property type="protein sequence ID" value="CAG5133428.1"/>
    <property type="molecule type" value="Genomic_DNA"/>
</dbReference>
<keyword evidence="9" id="KW-1185">Reference proteome</keyword>
<dbReference type="PANTHER" id="PTHR23503">
    <property type="entry name" value="SOLUTE CARRIER FAMILY 2"/>
    <property type="match status" value="1"/>
</dbReference>
<dbReference type="Proteomes" id="UP000678393">
    <property type="component" value="Unassembled WGS sequence"/>
</dbReference>
<dbReference type="InterPro" id="IPR045263">
    <property type="entry name" value="GLUT"/>
</dbReference>
<dbReference type="PROSITE" id="PS50850">
    <property type="entry name" value="MFS"/>
    <property type="match status" value="1"/>
</dbReference>
<dbReference type="SUPFAM" id="SSF103473">
    <property type="entry name" value="MFS general substrate transporter"/>
    <property type="match status" value="1"/>
</dbReference>
<evidence type="ECO:0000313" key="8">
    <source>
        <dbReference type="EMBL" id="CAG5133428.1"/>
    </source>
</evidence>
<keyword evidence="4 6" id="KW-1133">Transmembrane helix</keyword>
<evidence type="ECO:0000259" key="7">
    <source>
        <dbReference type="PROSITE" id="PS50850"/>
    </source>
</evidence>
<dbReference type="Gene3D" id="1.20.1250.20">
    <property type="entry name" value="MFS general substrate transporter like domains"/>
    <property type="match status" value="1"/>
</dbReference>
<protein>
    <recommendedName>
        <fullName evidence="7">Major facilitator superfamily (MFS) profile domain-containing protein</fullName>
    </recommendedName>
</protein>
<accession>A0A8S3ZZ07</accession>
<sequence>MLFIGRTINGFALGWGLGLAPTYIMEMCLPHQKGTAAMASTIAQSAALVVCHVCGFEELLGNRERWLYLIGLPLILLCLQLILLPLCPQNPRYLLMKRNDEPGAIRGDTLLLFLLLHY</sequence>
<comment type="subcellular location">
    <subcellularLocation>
        <location evidence="1">Membrane</location>
        <topology evidence="1">Multi-pass membrane protein</topology>
    </subcellularLocation>
</comment>
<dbReference type="AlphaFoldDB" id="A0A8S3ZZ07"/>
<dbReference type="PANTHER" id="PTHR23503:SF8">
    <property type="entry name" value="FACILITATED GLUCOSE TRANSPORTER PROTEIN 1"/>
    <property type="match status" value="1"/>
</dbReference>
<dbReference type="InterPro" id="IPR005828">
    <property type="entry name" value="MFS_sugar_transport-like"/>
</dbReference>
<evidence type="ECO:0000256" key="6">
    <source>
        <dbReference type="SAM" id="Phobius"/>
    </source>
</evidence>
<keyword evidence="5 6" id="KW-0472">Membrane</keyword>
<keyword evidence="2" id="KW-0813">Transport</keyword>
<dbReference type="GO" id="GO:0015149">
    <property type="term" value="F:hexose transmembrane transporter activity"/>
    <property type="evidence" value="ECO:0007669"/>
    <property type="project" value="TreeGrafter"/>
</dbReference>
<dbReference type="OrthoDB" id="4540492at2759"/>
<dbReference type="GO" id="GO:0016020">
    <property type="term" value="C:membrane"/>
    <property type="evidence" value="ECO:0007669"/>
    <property type="project" value="UniProtKB-SubCell"/>
</dbReference>
<evidence type="ECO:0000256" key="4">
    <source>
        <dbReference type="ARBA" id="ARBA00022989"/>
    </source>
</evidence>
<evidence type="ECO:0000256" key="2">
    <source>
        <dbReference type="ARBA" id="ARBA00022448"/>
    </source>
</evidence>
<dbReference type="InterPro" id="IPR005829">
    <property type="entry name" value="Sugar_transporter_CS"/>
</dbReference>
<evidence type="ECO:0000256" key="3">
    <source>
        <dbReference type="ARBA" id="ARBA00022692"/>
    </source>
</evidence>
<evidence type="ECO:0000256" key="1">
    <source>
        <dbReference type="ARBA" id="ARBA00004141"/>
    </source>
</evidence>
<comment type="caution">
    <text evidence="8">The sequence shown here is derived from an EMBL/GenBank/DDBJ whole genome shotgun (WGS) entry which is preliminary data.</text>
</comment>
<reference evidence="8" key="1">
    <citation type="submission" date="2021-04" db="EMBL/GenBank/DDBJ databases">
        <authorList>
            <consortium name="Molecular Ecology Group"/>
        </authorList>
    </citation>
    <scope>NUCLEOTIDE SEQUENCE</scope>
</reference>
<proteinExistence type="predicted"/>
<evidence type="ECO:0000256" key="5">
    <source>
        <dbReference type="ARBA" id="ARBA00023136"/>
    </source>
</evidence>
<dbReference type="InterPro" id="IPR020846">
    <property type="entry name" value="MFS_dom"/>
</dbReference>